<dbReference type="GO" id="GO:0005886">
    <property type="term" value="C:plasma membrane"/>
    <property type="evidence" value="ECO:0007669"/>
    <property type="project" value="TreeGrafter"/>
</dbReference>
<reference evidence="2 3" key="1">
    <citation type="submission" date="2019-01" db="EMBL/GenBank/DDBJ databases">
        <title>Draft Genome and Complete Hox-Cluster Characterization of the Sterlet Sturgeon (Acipenser ruthenus).</title>
        <authorList>
            <person name="Wei Q."/>
        </authorList>
    </citation>
    <scope>NUCLEOTIDE SEQUENCE [LARGE SCALE GENOMIC DNA]</scope>
    <source>
        <strain evidence="2">WHYD16114868_AA</strain>
        <tissue evidence="2">Blood</tissue>
    </source>
</reference>
<feature type="region of interest" description="Disordered" evidence="1">
    <location>
        <begin position="152"/>
        <end position="197"/>
    </location>
</feature>
<gene>
    <name evidence="2" type="ORF">EOD39_12945</name>
</gene>
<dbReference type="EMBL" id="SCEB01000631">
    <property type="protein sequence ID" value="RXM98591.1"/>
    <property type="molecule type" value="Genomic_DNA"/>
</dbReference>
<feature type="compositionally biased region" description="Basic and acidic residues" evidence="1">
    <location>
        <begin position="172"/>
        <end position="183"/>
    </location>
</feature>
<dbReference type="Proteomes" id="UP000289886">
    <property type="component" value="Unassembled WGS sequence"/>
</dbReference>
<dbReference type="GO" id="GO:0072659">
    <property type="term" value="P:protein localization to plasma membrane"/>
    <property type="evidence" value="ECO:0007669"/>
    <property type="project" value="TreeGrafter"/>
</dbReference>
<proteinExistence type="predicted"/>
<keyword evidence="3" id="KW-1185">Reference proteome</keyword>
<organism evidence="2 3">
    <name type="scientific">Acipenser ruthenus</name>
    <name type="common">Sterlet sturgeon</name>
    <dbReference type="NCBI Taxonomy" id="7906"/>
    <lineage>
        <taxon>Eukaryota</taxon>
        <taxon>Metazoa</taxon>
        <taxon>Chordata</taxon>
        <taxon>Craniata</taxon>
        <taxon>Vertebrata</taxon>
        <taxon>Euteleostomi</taxon>
        <taxon>Actinopterygii</taxon>
        <taxon>Chondrostei</taxon>
        <taxon>Acipenseriformes</taxon>
        <taxon>Acipenseridae</taxon>
        <taxon>Acipenser</taxon>
    </lineage>
</organism>
<sequence length="197" mass="21189">MDYLSRSPSPLQSSEKEKESSAELTERCFQELLGHAAYGNINNAVKPVLMYMDNHSLWEGKVSAAWCFKIIMYSIQSQHSLLVIQQLLGHLDVNSKNAATVRAGIVEVLSEAAVIVASGSVGSFANTLPTYQRSEVMLFIMGKIPLPEGHPALGSAKSGVGHQGFTHSGSRGPKEDALTHKDSALLWKPSSPEASGP</sequence>
<dbReference type="PANTHER" id="PTHR12444:SF4">
    <property type="entry name" value="PROTEIN EFR3 HOMOLOG B"/>
    <property type="match status" value="1"/>
</dbReference>
<feature type="region of interest" description="Disordered" evidence="1">
    <location>
        <begin position="1"/>
        <end position="20"/>
    </location>
</feature>
<dbReference type="InterPro" id="IPR051851">
    <property type="entry name" value="EFR3_Homologs"/>
</dbReference>
<dbReference type="PANTHER" id="PTHR12444">
    <property type="entry name" value="PROTEIN EFR3 HOMOLOG CMP44E"/>
    <property type="match status" value="1"/>
</dbReference>
<accession>A0A662YRU0</accession>
<comment type="caution">
    <text evidence="2">The sequence shown here is derived from an EMBL/GenBank/DDBJ whole genome shotgun (WGS) entry which is preliminary data.</text>
</comment>
<name>A0A662YRU0_ACIRT</name>
<protein>
    <submittedName>
        <fullName evidence="2">Protein EFR3-like B</fullName>
    </submittedName>
</protein>
<evidence type="ECO:0000313" key="3">
    <source>
        <dbReference type="Proteomes" id="UP000289886"/>
    </source>
</evidence>
<dbReference type="AlphaFoldDB" id="A0A662YRU0"/>
<evidence type="ECO:0000256" key="1">
    <source>
        <dbReference type="SAM" id="MobiDB-lite"/>
    </source>
</evidence>
<evidence type="ECO:0000313" key="2">
    <source>
        <dbReference type="EMBL" id="RXM98591.1"/>
    </source>
</evidence>